<keyword evidence="1" id="KW-0547">Nucleotide-binding</keyword>
<organism evidence="4 5">
    <name type="scientific">Blattamonas nauphoetae</name>
    <dbReference type="NCBI Taxonomy" id="2049346"/>
    <lineage>
        <taxon>Eukaryota</taxon>
        <taxon>Metamonada</taxon>
        <taxon>Preaxostyla</taxon>
        <taxon>Oxymonadida</taxon>
        <taxon>Blattamonas</taxon>
    </lineage>
</organism>
<dbReference type="InterPro" id="IPR003593">
    <property type="entry name" value="AAA+_ATPase"/>
</dbReference>
<dbReference type="Gene3D" id="3.40.50.300">
    <property type="entry name" value="P-loop containing nucleotide triphosphate hydrolases"/>
    <property type="match status" value="2"/>
</dbReference>
<protein>
    <submittedName>
        <fullName evidence="4">Cell division control protein 48</fullName>
    </submittedName>
</protein>
<dbReference type="SMART" id="SM00382">
    <property type="entry name" value="AAA"/>
    <property type="match status" value="2"/>
</dbReference>
<keyword evidence="4" id="KW-0131">Cell cycle</keyword>
<comment type="caution">
    <text evidence="4">The sequence shown here is derived from an EMBL/GenBank/DDBJ whole genome shotgun (WGS) entry which is preliminary data.</text>
</comment>
<dbReference type="GO" id="GO:0051301">
    <property type="term" value="P:cell division"/>
    <property type="evidence" value="ECO:0007669"/>
    <property type="project" value="UniProtKB-KW"/>
</dbReference>
<comment type="similarity">
    <text evidence="1">Belongs to the AAA ATPase family.</text>
</comment>
<keyword evidence="1" id="KW-0067">ATP-binding</keyword>
<evidence type="ECO:0000256" key="2">
    <source>
        <dbReference type="SAM" id="MobiDB-lite"/>
    </source>
</evidence>
<dbReference type="InterPro" id="IPR041569">
    <property type="entry name" value="AAA_lid_3"/>
</dbReference>
<dbReference type="PANTHER" id="PTHR23077:SF117">
    <property type="entry name" value="AAA+ ATPASE DOMAIN-CONTAINING PROTEIN"/>
    <property type="match status" value="1"/>
</dbReference>
<dbReference type="EMBL" id="JARBJD010000031">
    <property type="protein sequence ID" value="KAK2959222.1"/>
    <property type="molecule type" value="Genomic_DNA"/>
</dbReference>
<proteinExistence type="inferred from homology"/>
<dbReference type="InterPro" id="IPR003959">
    <property type="entry name" value="ATPase_AAA_core"/>
</dbReference>
<dbReference type="CDD" id="cd19481">
    <property type="entry name" value="RecA-like_protease"/>
    <property type="match status" value="1"/>
</dbReference>
<evidence type="ECO:0000313" key="4">
    <source>
        <dbReference type="EMBL" id="KAK2959222.1"/>
    </source>
</evidence>
<evidence type="ECO:0000256" key="1">
    <source>
        <dbReference type="RuleBase" id="RU003651"/>
    </source>
</evidence>
<name>A0ABQ9Y637_9EUKA</name>
<keyword evidence="5" id="KW-1185">Reference proteome</keyword>
<accession>A0ABQ9Y637</accession>
<dbReference type="InterPro" id="IPR050168">
    <property type="entry name" value="AAA_ATPase_domain"/>
</dbReference>
<evidence type="ECO:0000313" key="5">
    <source>
        <dbReference type="Proteomes" id="UP001281761"/>
    </source>
</evidence>
<dbReference type="InterPro" id="IPR027417">
    <property type="entry name" value="P-loop_NTPase"/>
</dbReference>
<sequence length="585" mass="63473">MFEEKPNPKSTQKAKSKTKKEPNNLQSPEISEPSVPFFRPQTPLIPNCQINPVSAKELSDYISLALFSRTELKRMNIKLLKGVLLSGPEGIGKTHLVRAAAKHFHLNLIEIDPNEIGLTDADQTDEICLSRLHSLLKPASTSNKTPTPTLLFFRSIDTVHINPVTQKASQTILAFLDGVQRDTAPSSETSLAINTSTICIATTTNAQRLNPAMRRMGRLDKEIAIPPPNVQARRCFLESIIPQTLLHSSLTHSAMAQSTAGYSAADLIKVKDEMTIVALGAEGEDVTDQPLYKLEHFSAATSAVAPSLSAGLGLIAEVPTTTWEDIGGISAVQETLEHSVIQPLLASTFSSFSASASPLAACIPPPKGLLFFGPPGTAKTTTVKAIANQLQCPFFSFSCASVYSSYVGEAEQIVRQGFERARKASPSILFLDELDALVGKRGADYDGNGVKDRILTTLLNEMDGIDTVSGVLVMAATNRLDMLDPALLRPGRFDYKIKIGLPTEPERADILRVYFRKMNICPNDDLMSTAPSISLLAKATDHFSGADIEVLCIEAGLVAMRQNVDNPTVTRECFDIALRMKRKGD</sequence>
<dbReference type="Proteomes" id="UP001281761">
    <property type="component" value="Unassembled WGS sequence"/>
</dbReference>
<dbReference type="Pfam" id="PF00004">
    <property type="entry name" value="AAA"/>
    <property type="match status" value="2"/>
</dbReference>
<dbReference type="PROSITE" id="PS00674">
    <property type="entry name" value="AAA"/>
    <property type="match status" value="1"/>
</dbReference>
<keyword evidence="4" id="KW-0132">Cell division</keyword>
<evidence type="ECO:0000259" key="3">
    <source>
        <dbReference type="SMART" id="SM00382"/>
    </source>
</evidence>
<dbReference type="SUPFAM" id="SSF52540">
    <property type="entry name" value="P-loop containing nucleoside triphosphate hydrolases"/>
    <property type="match status" value="2"/>
</dbReference>
<dbReference type="InterPro" id="IPR003960">
    <property type="entry name" value="ATPase_AAA_CS"/>
</dbReference>
<feature type="domain" description="AAA+ ATPase" evidence="3">
    <location>
        <begin position="365"/>
        <end position="503"/>
    </location>
</feature>
<dbReference type="PANTHER" id="PTHR23077">
    <property type="entry name" value="AAA-FAMILY ATPASE"/>
    <property type="match status" value="1"/>
</dbReference>
<reference evidence="4 5" key="1">
    <citation type="journal article" date="2022" name="bioRxiv">
        <title>Genomics of Preaxostyla Flagellates Illuminates Evolutionary Transitions and the Path Towards Mitochondrial Loss.</title>
        <authorList>
            <person name="Novak L.V.F."/>
            <person name="Treitli S.C."/>
            <person name="Pyrih J."/>
            <person name="Halakuc P."/>
            <person name="Pipaliya S.V."/>
            <person name="Vacek V."/>
            <person name="Brzon O."/>
            <person name="Soukal P."/>
            <person name="Eme L."/>
            <person name="Dacks J.B."/>
            <person name="Karnkowska A."/>
            <person name="Elias M."/>
            <person name="Hampl V."/>
        </authorList>
    </citation>
    <scope>NUCLEOTIDE SEQUENCE [LARGE SCALE GENOMIC DNA]</scope>
    <source>
        <strain evidence="4">NAU3</strain>
        <tissue evidence="4">Gut</tissue>
    </source>
</reference>
<gene>
    <name evidence="4" type="ORF">BLNAU_5780</name>
</gene>
<feature type="region of interest" description="Disordered" evidence="2">
    <location>
        <begin position="1"/>
        <end position="33"/>
    </location>
</feature>
<dbReference type="Pfam" id="PF17862">
    <property type="entry name" value="AAA_lid_3"/>
    <property type="match status" value="1"/>
</dbReference>
<feature type="domain" description="AAA+ ATPase" evidence="3">
    <location>
        <begin position="79"/>
        <end position="229"/>
    </location>
</feature>
<dbReference type="Gene3D" id="1.10.8.60">
    <property type="match status" value="2"/>
</dbReference>